<evidence type="ECO:0000313" key="4">
    <source>
        <dbReference type="Proteomes" id="UP000076858"/>
    </source>
</evidence>
<keyword evidence="4" id="KW-1185">Reference proteome</keyword>
<evidence type="ECO:0000256" key="1">
    <source>
        <dbReference type="ARBA" id="ARBA00004123"/>
    </source>
</evidence>
<sequence length="269" mass="29978">MNNSMENGEDPFADIWISNWERQCEIELENEPDLDQAVQSERDLSTQKLWYLFQNSATSVAQLFKDRNQPQVLWLPFQTAAGTITSLYKESTEALRRSSELGIQAGYQRRAREMLAWAKKRRGRNIRREELIAFLTGKSVPGSGASQPRHQMRMGPRPRVSLSDGMSASHHGPSALQHPLEGSAGDFEPALQAFREALSLPLPSSASSNNTNNASSAKSTGRRGSPVHNHSELSAFISHESARHKRPAPASPTHDVIMDSPTHKRSRLM</sequence>
<dbReference type="STRING" id="35525.A0A162C7K7"/>
<protein>
    <submittedName>
        <fullName evidence="3">UPF0472 protein</fullName>
    </submittedName>
</protein>
<dbReference type="OrthoDB" id="5823474at2759"/>
<evidence type="ECO:0000256" key="2">
    <source>
        <dbReference type="ARBA" id="ARBA00023242"/>
    </source>
</evidence>
<organism evidence="3 4">
    <name type="scientific">Daphnia magna</name>
    <dbReference type="NCBI Taxonomy" id="35525"/>
    <lineage>
        <taxon>Eukaryota</taxon>
        <taxon>Metazoa</taxon>
        <taxon>Ecdysozoa</taxon>
        <taxon>Arthropoda</taxon>
        <taxon>Crustacea</taxon>
        <taxon>Branchiopoda</taxon>
        <taxon>Diplostraca</taxon>
        <taxon>Cladocera</taxon>
        <taxon>Anomopoda</taxon>
        <taxon>Daphniidae</taxon>
        <taxon>Daphnia</taxon>
    </lineage>
</organism>
<dbReference type="PANTHER" id="PTHR31624">
    <property type="entry name" value="UPF0472 PROTEIN C16ORF72"/>
    <property type="match status" value="1"/>
</dbReference>
<dbReference type="GO" id="GO:0005634">
    <property type="term" value="C:nucleus"/>
    <property type="evidence" value="ECO:0007669"/>
    <property type="project" value="UniProtKB-SubCell"/>
</dbReference>
<gene>
    <name evidence="3" type="ORF">APZ42_022580</name>
</gene>
<keyword evidence="2" id="KW-0539">Nucleus</keyword>
<reference evidence="3 4" key="1">
    <citation type="submission" date="2016-03" db="EMBL/GenBank/DDBJ databases">
        <title>EvidentialGene: Evidence-directed Construction of Genes on Genomes.</title>
        <authorList>
            <person name="Gilbert D.G."/>
            <person name="Choi J.-H."/>
            <person name="Mockaitis K."/>
            <person name="Colbourne J."/>
            <person name="Pfrender M."/>
        </authorList>
    </citation>
    <scope>NUCLEOTIDE SEQUENCE [LARGE SCALE GENOMIC DNA]</scope>
    <source>
        <strain evidence="3 4">Xinb3</strain>
        <tissue evidence="3">Complete organism</tissue>
    </source>
</reference>
<dbReference type="Pfam" id="PF15251">
    <property type="entry name" value="TAPR1-like"/>
    <property type="match status" value="1"/>
</dbReference>
<dbReference type="InterPro" id="IPR029196">
    <property type="entry name" value="HAPSTR1-like"/>
</dbReference>
<evidence type="ECO:0000313" key="3">
    <source>
        <dbReference type="EMBL" id="KZS12462.1"/>
    </source>
</evidence>
<dbReference type="EMBL" id="LRGB01001361">
    <property type="protein sequence ID" value="KZS12462.1"/>
    <property type="molecule type" value="Genomic_DNA"/>
</dbReference>
<comment type="subcellular location">
    <subcellularLocation>
        <location evidence="1">Nucleus</location>
    </subcellularLocation>
</comment>
<dbReference type="InterPro" id="IPR040308">
    <property type="entry name" value="HAPR1"/>
</dbReference>
<accession>A0A162C7K7</accession>
<dbReference type="AlphaFoldDB" id="A0A162C7K7"/>
<name>A0A162C7K7_9CRUS</name>
<comment type="caution">
    <text evidence="3">The sequence shown here is derived from an EMBL/GenBank/DDBJ whole genome shotgun (WGS) entry which is preliminary data.</text>
</comment>
<dbReference type="PANTHER" id="PTHR31624:SF4">
    <property type="entry name" value="CHROMOSOME 16 OPEN READING FRAME 72"/>
    <property type="match status" value="1"/>
</dbReference>
<proteinExistence type="predicted"/>
<dbReference type="Proteomes" id="UP000076858">
    <property type="component" value="Unassembled WGS sequence"/>
</dbReference>